<feature type="transmembrane region" description="Helical" evidence="6">
    <location>
        <begin position="321"/>
        <end position="346"/>
    </location>
</feature>
<evidence type="ECO:0000256" key="2">
    <source>
        <dbReference type="ARBA" id="ARBA00022475"/>
    </source>
</evidence>
<dbReference type="Proteomes" id="UP001597110">
    <property type="component" value="Unassembled WGS sequence"/>
</dbReference>
<dbReference type="InterPro" id="IPR036259">
    <property type="entry name" value="MFS_trans_sf"/>
</dbReference>
<evidence type="ECO:0000256" key="3">
    <source>
        <dbReference type="ARBA" id="ARBA00022692"/>
    </source>
</evidence>
<evidence type="ECO:0000313" key="7">
    <source>
        <dbReference type="EMBL" id="MFD0727552.1"/>
    </source>
</evidence>
<sequence>MNDQTLAAAAPTDGSYFSRFRGMRDFLLVWTGQLISGIGTRFSAFALGIWVLEKTKSTLDFAMIFVAMSIPALILLPFAGALVDRWNRRRVMIACELGSASAIAVLATLNAFELLQVWHIYVGVGVSAICNAFMQPAYGASVPLLATREHLSRANGLIQTGNAIALLGGPLLAGILYKIIGIDGILFVDAATFLAGAVCLFLARVPQPPHDPAAAKPNILREAHEGWRYIAERRGLFGLLTVFGITNFFFGIASIAIYPLVLSMGTPEMVSYQMVAGGLGLLLGGAIVTFLGWPKHKAAGILACTMLGGVAMAAHGVYPSLWLIMACGFSLFVTIPIVNAAIATLWQTKVPSQLLGRCFAILRVMTEAAMPVGFLLAGPLADFVFEPALMPGGALADTVGELIGVGKGRGHGFMFVVLGIAMVVAAAIGYSIRAIRRADTDLPDAVVAPAPVAASA</sequence>
<feature type="transmembrane region" description="Helical" evidence="6">
    <location>
        <begin position="185"/>
        <end position="203"/>
    </location>
</feature>
<feature type="transmembrane region" description="Helical" evidence="6">
    <location>
        <begin position="91"/>
        <end position="112"/>
    </location>
</feature>
<feature type="transmembrane region" description="Helical" evidence="6">
    <location>
        <begin position="58"/>
        <end position="79"/>
    </location>
</feature>
<comment type="subcellular location">
    <subcellularLocation>
        <location evidence="1">Cell membrane</location>
        <topology evidence="1">Multi-pass membrane protein</topology>
    </subcellularLocation>
</comment>
<keyword evidence="3 6" id="KW-0812">Transmembrane</keyword>
<name>A0ABW2YGS9_9GAMM</name>
<dbReference type="PANTHER" id="PTHR23513">
    <property type="entry name" value="INTEGRAL MEMBRANE EFFLUX PROTEIN-RELATED"/>
    <property type="match status" value="1"/>
</dbReference>
<dbReference type="PANTHER" id="PTHR23513:SF6">
    <property type="entry name" value="MAJOR FACILITATOR SUPERFAMILY ASSOCIATED DOMAIN-CONTAINING PROTEIN"/>
    <property type="match status" value="1"/>
</dbReference>
<proteinExistence type="predicted"/>
<evidence type="ECO:0000256" key="6">
    <source>
        <dbReference type="SAM" id="Phobius"/>
    </source>
</evidence>
<keyword evidence="4 6" id="KW-1133">Transmembrane helix</keyword>
<feature type="transmembrane region" description="Helical" evidence="6">
    <location>
        <begin position="236"/>
        <end position="258"/>
    </location>
</feature>
<feature type="transmembrane region" description="Helical" evidence="6">
    <location>
        <begin position="27"/>
        <end position="52"/>
    </location>
</feature>
<dbReference type="Pfam" id="PF07690">
    <property type="entry name" value="MFS_1"/>
    <property type="match status" value="1"/>
</dbReference>
<feature type="transmembrane region" description="Helical" evidence="6">
    <location>
        <begin position="157"/>
        <end position="179"/>
    </location>
</feature>
<evidence type="ECO:0000256" key="1">
    <source>
        <dbReference type="ARBA" id="ARBA00004651"/>
    </source>
</evidence>
<dbReference type="InterPro" id="IPR011701">
    <property type="entry name" value="MFS"/>
</dbReference>
<evidence type="ECO:0000256" key="5">
    <source>
        <dbReference type="ARBA" id="ARBA00023136"/>
    </source>
</evidence>
<evidence type="ECO:0000256" key="4">
    <source>
        <dbReference type="ARBA" id="ARBA00022989"/>
    </source>
</evidence>
<keyword evidence="8" id="KW-1185">Reference proteome</keyword>
<dbReference type="EMBL" id="JBHTIF010000006">
    <property type="protein sequence ID" value="MFD0727552.1"/>
    <property type="molecule type" value="Genomic_DNA"/>
</dbReference>
<gene>
    <name evidence="7" type="ORF">ACFQ0E_18315</name>
</gene>
<evidence type="ECO:0000313" key="8">
    <source>
        <dbReference type="Proteomes" id="UP001597110"/>
    </source>
</evidence>
<dbReference type="RefSeq" id="WP_386826331.1">
    <property type="nucleotide sequence ID" value="NZ_JBHTIF010000006.1"/>
</dbReference>
<organism evidence="7 8">
    <name type="scientific">Lysobacter brunescens</name>
    <dbReference type="NCBI Taxonomy" id="262323"/>
    <lineage>
        <taxon>Bacteria</taxon>
        <taxon>Pseudomonadati</taxon>
        <taxon>Pseudomonadota</taxon>
        <taxon>Gammaproteobacteria</taxon>
        <taxon>Lysobacterales</taxon>
        <taxon>Lysobacteraceae</taxon>
        <taxon>Lysobacter</taxon>
    </lineage>
</organism>
<keyword evidence="2" id="KW-1003">Cell membrane</keyword>
<dbReference type="SUPFAM" id="SSF103473">
    <property type="entry name" value="MFS general substrate transporter"/>
    <property type="match status" value="1"/>
</dbReference>
<keyword evidence="5 6" id="KW-0472">Membrane</keyword>
<feature type="transmembrane region" description="Helical" evidence="6">
    <location>
        <begin position="412"/>
        <end position="432"/>
    </location>
</feature>
<dbReference type="Gene3D" id="1.20.1250.20">
    <property type="entry name" value="MFS general substrate transporter like domains"/>
    <property type="match status" value="1"/>
</dbReference>
<feature type="transmembrane region" description="Helical" evidence="6">
    <location>
        <begin position="298"/>
        <end position="315"/>
    </location>
</feature>
<dbReference type="CDD" id="cd06173">
    <property type="entry name" value="MFS_MefA_like"/>
    <property type="match status" value="1"/>
</dbReference>
<feature type="transmembrane region" description="Helical" evidence="6">
    <location>
        <begin position="118"/>
        <end position="145"/>
    </location>
</feature>
<feature type="transmembrane region" description="Helical" evidence="6">
    <location>
        <begin position="270"/>
        <end position="291"/>
    </location>
</feature>
<comment type="caution">
    <text evidence="7">The sequence shown here is derived from an EMBL/GenBank/DDBJ whole genome shotgun (WGS) entry which is preliminary data.</text>
</comment>
<reference evidence="8" key="1">
    <citation type="journal article" date="2019" name="Int. J. Syst. Evol. Microbiol.">
        <title>The Global Catalogue of Microorganisms (GCM) 10K type strain sequencing project: providing services to taxonomists for standard genome sequencing and annotation.</title>
        <authorList>
            <consortium name="The Broad Institute Genomics Platform"/>
            <consortium name="The Broad Institute Genome Sequencing Center for Infectious Disease"/>
            <person name="Wu L."/>
            <person name="Ma J."/>
        </authorList>
    </citation>
    <scope>NUCLEOTIDE SEQUENCE [LARGE SCALE GENOMIC DNA]</scope>
    <source>
        <strain evidence="8">CCUG 55585</strain>
    </source>
</reference>
<accession>A0ABW2YGS9</accession>
<feature type="transmembrane region" description="Helical" evidence="6">
    <location>
        <begin position="358"/>
        <end position="381"/>
    </location>
</feature>
<protein>
    <submittedName>
        <fullName evidence="7">MFS transporter</fullName>
    </submittedName>
</protein>